<keyword evidence="2" id="KW-1185">Reference proteome</keyword>
<sequence length="162" mass="18509">MKKVLYCFAVFSANWAYGQIIIQPPTSVNFEYDEAGNQKYRGDGVLSRNQNVGLEQTYILDSSDAPTTSAVLTEQEFWNNIGIYPVPVKDILTIDWTENVNDLISSVGLYQQSTVHWVFQSEKIPSLNRKLQINMSKQYMGVYILVFTLKDGRRVSKNITKL</sequence>
<proteinExistence type="predicted"/>
<dbReference type="RefSeq" id="WP_267279487.1">
    <property type="nucleotide sequence ID" value="NZ_JAOVZV010000001.1"/>
</dbReference>
<name>A0ABT3XY67_9FLAO</name>
<organism evidence="1 2">
    <name type="scientific">Chryseobacterium luquanense</name>
    <dbReference type="NCBI Taxonomy" id="2983766"/>
    <lineage>
        <taxon>Bacteria</taxon>
        <taxon>Pseudomonadati</taxon>
        <taxon>Bacteroidota</taxon>
        <taxon>Flavobacteriia</taxon>
        <taxon>Flavobacteriales</taxon>
        <taxon>Weeksellaceae</taxon>
        <taxon>Chryseobacterium group</taxon>
        <taxon>Chryseobacterium</taxon>
    </lineage>
</organism>
<comment type="caution">
    <text evidence="1">The sequence shown here is derived from an EMBL/GenBank/DDBJ whole genome shotgun (WGS) entry which is preliminary data.</text>
</comment>
<accession>A0ABT3XY67</accession>
<protein>
    <recommendedName>
        <fullName evidence="3">Secretion system C-terminal sorting domain-containing protein</fullName>
    </recommendedName>
</protein>
<evidence type="ECO:0000313" key="2">
    <source>
        <dbReference type="Proteomes" id="UP001070176"/>
    </source>
</evidence>
<evidence type="ECO:0000313" key="1">
    <source>
        <dbReference type="EMBL" id="MCX8530808.1"/>
    </source>
</evidence>
<dbReference type="Proteomes" id="UP001070176">
    <property type="component" value="Unassembled WGS sequence"/>
</dbReference>
<evidence type="ECO:0008006" key="3">
    <source>
        <dbReference type="Google" id="ProtNLM"/>
    </source>
</evidence>
<reference evidence="1" key="1">
    <citation type="submission" date="2022-10" db="EMBL/GenBank/DDBJ databases">
        <title>Chryseobacterium sp. nov., a novel bacterial species.</title>
        <authorList>
            <person name="Cao Y."/>
        </authorList>
    </citation>
    <scope>NUCLEOTIDE SEQUENCE</scope>
    <source>
        <strain evidence="1">KC 927</strain>
    </source>
</reference>
<gene>
    <name evidence="1" type="ORF">OEA66_00410</name>
</gene>
<dbReference type="EMBL" id="JAOVZV010000001">
    <property type="protein sequence ID" value="MCX8530808.1"/>
    <property type="molecule type" value="Genomic_DNA"/>
</dbReference>